<name>A0ABU6WFJ1_9FABA</name>
<dbReference type="EMBL" id="JASCZI010181557">
    <property type="protein sequence ID" value="MED6184532.1"/>
    <property type="molecule type" value="Genomic_DNA"/>
</dbReference>
<gene>
    <name evidence="2" type="ORF">PIB30_048242</name>
</gene>
<reference evidence="2 3" key="1">
    <citation type="journal article" date="2023" name="Plants (Basel)">
        <title>Bridging the Gap: Combining Genomics and Transcriptomics Approaches to Understand Stylosanthes scabra, an Orphan Legume from the Brazilian Caatinga.</title>
        <authorList>
            <person name="Ferreira-Neto J.R.C."/>
            <person name="da Silva M.D."/>
            <person name="Binneck E."/>
            <person name="de Melo N.F."/>
            <person name="da Silva R.H."/>
            <person name="de Melo A.L.T.M."/>
            <person name="Pandolfi V."/>
            <person name="Bustamante F.O."/>
            <person name="Brasileiro-Vidal A.C."/>
            <person name="Benko-Iseppon A.M."/>
        </authorList>
    </citation>
    <scope>NUCLEOTIDE SEQUENCE [LARGE SCALE GENOMIC DNA]</scope>
    <source>
        <tissue evidence="2">Leaves</tissue>
    </source>
</reference>
<keyword evidence="3" id="KW-1185">Reference proteome</keyword>
<feature type="region of interest" description="Disordered" evidence="1">
    <location>
        <begin position="42"/>
        <end position="82"/>
    </location>
</feature>
<evidence type="ECO:0000256" key="1">
    <source>
        <dbReference type="SAM" id="MobiDB-lite"/>
    </source>
</evidence>
<protein>
    <submittedName>
        <fullName evidence="2">Uncharacterized protein</fullName>
    </submittedName>
</protein>
<sequence>MSGHVPVGSRGGNMFFGCQNIQQHYATPSASTNGNGCLTQSSMHTPCTQGLRSSGSALFRQGTPSNGNRVVQEQTPSAGPGG</sequence>
<organism evidence="2 3">
    <name type="scientific">Stylosanthes scabra</name>
    <dbReference type="NCBI Taxonomy" id="79078"/>
    <lineage>
        <taxon>Eukaryota</taxon>
        <taxon>Viridiplantae</taxon>
        <taxon>Streptophyta</taxon>
        <taxon>Embryophyta</taxon>
        <taxon>Tracheophyta</taxon>
        <taxon>Spermatophyta</taxon>
        <taxon>Magnoliopsida</taxon>
        <taxon>eudicotyledons</taxon>
        <taxon>Gunneridae</taxon>
        <taxon>Pentapetalae</taxon>
        <taxon>rosids</taxon>
        <taxon>fabids</taxon>
        <taxon>Fabales</taxon>
        <taxon>Fabaceae</taxon>
        <taxon>Papilionoideae</taxon>
        <taxon>50 kb inversion clade</taxon>
        <taxon>dalbergioids sensu lato</taxon>
        <taxon>Dalbergieae</taxon>
        <taxon>Pterocarpus clade</taxon>
        <taxon>Stylosanthes</taxon>
    </lineage>
</organism>
<accession>A0ABU6WFJ1</accession>
<comment type="caution">
    <text evidence="2">The sequence shown here is derived from an EMBL/GenBank/DDBJ whole genome shotgun (WGS) entry which is preliminary data.</text>
</comment>
<dbReference type="Proteomes" id="UP001341840">
    <property type="component" value="Unassembled WGS sequence"/>
</dbReference>
<evidence type="ECO:0000313" key="3">
    <source>
        <dbReference type="Proteomes" id="UP001341840"/>
    </source>
</evidence>
<evidence type="ECO:0000313" key="2">
    <source>
        <dbReference type="EMBL" id="MED6184532.1"/>
    </source>
</evidence>
<proteinExistence type="predicted"/>